<organism evidence="4 5">
    <name type="scientific">Lentinula guzmanii</name>
    <dbReference type="NCBI Taxonomy" id="2804957"/>
    <lineage>
        <taxon>Eukaryota</taxon>
        <taxon>Fungi</taxon>
        <taxon>Dikarya</taxon>
        <taxon>Basidiomycota</taxon>
        <taxon>Agaricomycotina</taxon>
        <taxon>Agaricomycetes</taxon>
        <taxon>Agaricomycetidae</taxon>
        <taxon>Agaricales</taxon>
        <taxon>Marasmiineae</taxon>
        <taxon>Omphalotaceae</taxon>
        <taxon>Lentinula</taxon>
    </lineage>
</organism>
<feature type="compositionally biased region" description="Acidic residues" evidence="2">
    <location>
        <begin position="145"/>
        <end position="155"/>
    </location>
</feature>
<gene>
    <name evidence="4" type="ORF">DFJ43DRAFT_1137554</name>
</gene>
<dbReference type="EMBL" id="JANVFO010000014">
    <property type="protein sequence ID" value="KAJ3734285.1"/>
    <property type="molecule type" value="Genomic_DNA"/>
</dbReference>
<dbReference type="PANTHER" id="PTHR15885">
    <property type="entry name" value="COILED-COIL DOMAIN-CONTAINING PROTEIN 174"/>
    <property type="match status" value="1"/>
</dbReference>
<sequence>MHSTKSRAKGISAGSLFDLKADLAKKGEEFARDKAAGKTYTLATERPANEKKSSKWSLSNKGVQSRAARDVRELESVSQPTLENARIALERKSKKYTQLIQGKTAGLNEKQMEALLVDFDAKGIDSNWESDSDDVDESLTVPTHDEDDPMVDYIDEYGRTRTARKSEVPRQAKLDEEIQEDDDEGVIRNPRVLQNHFPTFHLDEDRRTQIVNEYAEENNPLDKHYDPNSEVRDRGAASYSFSLDEQTRQARLDDLKATHLETNATRKEMGAVDVRPGEIEGMQAPEVGRSAKGSEKRKREIEERRKILEAKRKKAKTTTEGSQPGSDSTSTSCITANAKQSHIADPFASLESATFSMPSPNHGKSKAISSDADAFLAQLGNEMLDKKRK</sequence>
<evidence type="ECO:0000256" key="2">
    <source>
        <dbReference type="SAM" id="MobiDB-lite"/>
    </source>
</evidence>
<feature type="compositionally biased region" description="Basic and acidic residues" evidence="2">
    <location>
        <begin position="258"/>
        <end position="278"/>
    </location>
</feature>
<dbReference type="GO" id="GO:0005634">
    <property type="term" value="C:nucleus"/>
    <property type="evidence" value="ECO:0007669"/>
    <property type="project" value="TreeGrafter"/>
</dbReference>
<dbReference type="Proteomes" id="UP001176059">
    <property type="component" value="Unassembled WGS sequence"/>
</dbReference>
<feature type="domain" description="CCDC174 alpha/beta GRSR" evidence="3">
    <location>
        <begin position="151"/>
        <end position="178"/>
    </location>
</feature>
<dbReference type="PANTHER" id="PTHR15885:SF1">
    <property type="entry name" value="COILED-COIL DOMAIN-CONTAINING PROTEIN 174"/>
    <property type="match status" value="1"/>
</dbReference>
<comment type="caution">
    <text evidence="4">The sequence shown here is derived from an EMBL/GenBank/DDBJ whole genome shotgun (WGS) entry which is preliminary data.</text>
</comment>
<feature type="compositionally biased region" description="Basic and acidic residues" evidence="2">
    <location>
        <begin position="156"/>
        <end position="176"/>
    </location>
</feature>
<evidence type="ECO:0000313" key="5">
    <source>
        <dbReference type="Proteomes" id="UP001176059"/>
    </source>
</evidence>
<feature type="compositionally biased region" description="Basic and acidic residues" evidence="2">
    <location>
        <begin position="292"/>
        <end position="310"/>
    </location>
</feature>
<reference evidence="4" key="1">
    <citation type="submission" date="2022-08" db="EMBL/GenBank/DDBJ databases">
        <authorList>
            <consortium name="DOE Joint Genome Institute"/>
            <person name="Min B."/>
            <person name="Sierra-Patev S."/>
            <person name="Naranjo-Ortiz M."/>
            <person name="Looney B."/>
            <person name="Konkel Z."/>
            <person name="Slot J.C."/>
            <person name="Sakamoto Y."/>
            <person name="Steenwyk J.L."/>
            <person name="Rokas A."/>
            <person name="Carro J."/>
            <person name="Camarero S."/>
            <person name="Ferreira P."/>
            <person name="Molpeceres G."/>
            <person name="Ruiz-duenas F.J."/>
            <person name="Serrano A."/>
            <person name="Henrissat B."/>
            <person name="Drula E."/>
            <person name="Hughes K.W."/>
            <person name="Mata J.L."/>
            <person name="Ishikawa N.K."/>
            <person name="Vargas-Isla R."/>
            <person name="Ushijima S."/>
            <person name="Smith C.A."/>
            <person name="Ahrendt S."/>
            <person name="Andreopoulos W."/>
            <person name="He G."/>
            <person name="LaButti K."/>
            <person name="Lipzen A."/>
            <person name="Ng V."/>
            <person name="Riley R."/>
            <person name="Sandor L."/>
            <person name="Barry K."/>
            <person name="Martinez A.T."/>
            <person name="Xiao Y."/>
            <person name="Gibbons J.G."/>
            <person name="Terashima K."/>
            <person name="Hibbett D.S."/>
            <person name="Grigoriev I.V."/>
        </authorList>
    </citation>
    <scope>NUCLEOTIDE SEQUENCE</scope>
    <source>
        <strain evidence="4">ET3784</strain>
    </source>
</reference>
<protein>
    <recommendedName>
        <fullName evidence="3">CCDC174 alpha/beta GRSR domain-containing protein</fullName>
    </recommendedName>
</protein>
<feature type="region of interest" description="Disordered" evidence="2">
    <location>
        <begin position="127"/>
        <end position="190"/>
    </location>
</feature>
<keyword evidence="1" id="KW-0175">Coiled coil</keyword>
<feature type="region of interest" description="Disordered" evidence="2">
    <location>
        <begin position="217"/>
        <end position="245"/>
    </location>
</feature>
<dbReference type="InterPro" id="IPR025066">
    <property type="entry name" value="CCDC174-like"/>
</dbReference>
<feature type="compositionally biased region" description="Acidic residues" evidence="2">
    <location>
        <begin position="128"/>
        <end position="137"/>
    </location>
</feature>
<feature type="region of interest" description="Disordered" evidence="2">
    <location>
        <begin position="35"/>
        <end position="79"/>
    </location>
</feature>
<dbReference type="AlphaFoldDB" id="A0AA38JPR7"/>
<evidence type="ECO:0000313" key="4">
    <source>
        <dbReference type="EMBL" id="KAJ3734285.1"/>
    </source>
</evidence>
<reference evidence="4" key="2">
    <citation type="journal article" date="2023" name="Proc. Natl. Acad. Sci. U.S.A.">
        <title>A global phylogenomic analysis of the shiitake genus Lentinula.</title>
        <authorList>
            <person name="Sierra-Patev S."/>
            <person name="Min B."/>
            <person name="Naranjo-Ortiz M."/>
            <person name="Looney B."/>
            <person name="Konkel Z."/>
            <person name="Slot J.C."/>
            <person name="Sakamoto Y."/>
            <person name="Steenwyk J.L."/>
            <person name="Rokas A."/>
            <person name="Carro J."/>
            <person name="Camarero S."/>
            <person name="Ferreira P."/>
            <person name="Molpeceres G."/>
            <person name="Ruiz-Duenas F.J."/>
            <person name="Serrano A."/>
            <person name="Henrissat B."/>
            <person name="Drula E."/>
            <person name="Hughes K.W."/>
            <person name="Mata J.L."/>
            <person name="Ishikawa N.K."/>
            <person name="Vargas-Isla R."/>
            <person name="Ushijima S."/>
            <person name="Smith C.A."/>
            <person name="Donoghue J."/>
            <person name="Ahrendt S."/>
            <person name="Andreopoulos W."/>
            <person name="He G."/>
            <person name="LaButti K."/>
            <person name="Lipzen A."/>
            <person name="Ng V."/>
            <person name="Riley R."/>
            <person name="Sandor L."/>
            <person name="Barry K."/>
            <person name="Martinez A.T."/>
            <person name="Xiao Y."/>
            <person name="Gibbons J.G."/>
            <person name="Terashima K."/>
            <person name="Grigoriev I.V."/>
            <person name="Hibbett D."/>
        </authorList>
    </citation>
    <scope>NUCLEOTIDE SEQUENCE</scope>
    <source>
        <strain evidence="4">ET3784</strain>
    </source>
</reference>
<feature type="region of interest" description="Disordered" evidence="2">
    <location>
        <begin position="258"/>
        <end position="337"/>
    </location>
</feature>
<dbReference type="InterPro" id="IPR057464">
    <property type="entry name" value="CCDC174_GRSR"/>
</dbReference>
<dbReference type="Pfam" id="PF13300">
    <property type="entry name" value="DUF4078"/>
    <property type="match status" value="1"/>
</dbReference>
<keyword evidence="5" id="KW-1185">Reference proteome</keyword>
<dbReference type="Pfam" id="PF25449">
    <property type="entry name" value="CCDC174_GRSR"/>
    <property type="match status" value="1"/>
</dbReference>
<evidence type="ECO:0000259" key="3">
    <source>
        <dbReference type="Pfam" id="PF25449"/>
    </source>
</evidence>
<feature type="compositionally biased region" description="Basic and acidic residues" evidence="2">
    <location>
        <begin position="220"/>
        <end position="235"/>
    </location>
</feature>
<evidence type="ECO:0000256" key="1">
    <source>
        <dbReference type="ARBA" id="ARBA00023054"/>
    </source>
</evidence>
<proteinExistence type="predicted"/>
<feature type="compositionally biased region" description="Polar residues" evidence="2">
    <location>
        <begin position="320"/>
        <end position="337"/>
    </location>
</feature>
<accession>A0AA38JPR7</accession>
<name>A0AA38JPR7_9AGAR</name>